<dbReference type="Proteomes" id="UP000299102">
    <property type="component" value="Unassembled WGS sequence"/>
</dbReference>
<feature type="compositionally biased region" description="Basic and acidic residues" evidence="1">
    <location>
        <begin position="7"/>
        <end position="17"/>
    </location>
</feature>
<gene>
    <name evidence="2" type="ORF">EVAR_83239_1</name>
</gene>
<keyword evidence="3" id="KW-1185">Reference proteome</keyword>
<organism evidence="2 3">
    <name type="scientific">Eumeta variegata</name>
    <name type="common">Bagworm moth</name>
    <name type="synonym">Eumeta japonica</name>
    <dbReference type="NCBI Taxonomy" id="151549"/>
    <lineage>
        <taxon>Eukaryota</taxon>
        <taxon>Metazoa</taxon>
        <taxon>Ecdysozoa</taxon>
        <taxon>Arthropoda</taxon>
        <taxon>Hexapoda</taxon>
        <taxon>Insecta</taxon>
        <taxon>Pterygota</taxon>
        <taxon>Neoptera</taxon>
        <taxon>Endopterygota</taxon>
        <taxon>Lepidoptera</taxon>
        <taxon>Glossata</taxon>
        <taxon>Ditrysia</taxon>
        <taxon>Tineoidea</taxon>
        <taxon>Psychidae</taxon>
        <taxon>Oiketicinae</taxon>
        <taxon>Eumeta</taxon>
    </lineage>
</organism>
<accession>A0A4C1Y0Y5</accession>
<sequence length="99" mass="10752">MFSASRLEMETETRRSEVAAWSRAGASGAGGRGPQREGRIHVTLRQRGDGRAPVADPAISRLGSARAGHAAALAPFARCYTAYTHITPWDLRARTIYLE</sequence>
<evidence type="ECO:0000256" key="1">
    <source>
        <dbReference type="SAM" id="MobiDB-lite"/>
    </source>
</evidence>
<evidence type="ECO:0000313" key="3">
    <source>
        <dbReference type="Proteomes" id="UP000299102"/>
    </source>
</evidence>
<protein>
    <submittedName>
        <fullName evidence="2">Uncharacterized protein</fullName>
    </submittedName>
</protein>
<proteinExistence type="predicted"/>
<dbReference type="AlphaFoldDB" id="A0A4C1Y0Y5"/>
<dbReference type="EMBL" id="BGZK01001056">
    <property type="protein sequence ID" value="GBP69921.1"/>
    <property type="molecule type" value="Genomic_DNA"/>
</dbReference>
<evidence type="ECO:0000313" key="2">
    <source>
        <dbReference type="EMBL" id="GBP69921.1"/>
    </source>
</evidence>
<comment type="caution">
    <text evidence="2">The sequence shown here is derived from an EMBL/GenBank/DDBJ whole genome shotgun (WGS) entry which is preliminary data.</text>
</comment>
<feature type="region of interest" description="Disordered" evidence="1">
    <location>
        <begin position="1"/>
        <end position="37"/>
    </location>
</feature>
<name>A0A4C1Y0Y5_EUMVA</name>
<reference evidence="2 3" key="1">
    <citation type="journal article" date="2019" name="Commun. Biol.">
        <title>The bagworm genome reveals a unique fibroin gene that provides high tensile strength.</title>
        <authorList>
            <person name="Kono N."/>
            <person name="Nakamura H."/>
            <person name="Ohtoshi R."/>
            <person name="Tomita M."/>
            <person name="Numata K."/>
            <person name="Arakawa K."/>
        </authorList>
    </citation>
    <scope>NUCLEOTIDE SEQUENCE [LARGE SCALE GENOMIC DNA]</scope>
</reference>